<dbReference type="Pfam" id="PF03959">
    <property type="entry name" value="FSH1"/>
    <property type="match status" value="1"/>
</dbReference>
<dbReference type="EMBL" id="MSFM01000021">
    <property type="protein sequence ID" value="PKX99833.1"/>
    <property type="molecule type" value="Genomic_DNA"/>
</dbReference>
<evidence type="ECO:0000259" key="2">
    <source>
        <dbReference type="Pfam" id="PF03959"/>
    </source>
</evidence>
<dbReference type="Gene3D" id="3.40.50.1820">
    <property type="entry name" value="alpha/beta hydrolase"/>
    <property type="match status" value="1"/>
</dbReference>
<dbReference type="RefSeq" id="XP_024688428.1">
    <property type="nucleotide sequence ID" value="XM_024840609.1"/>
</dbReference>
<dbReference type="AlphaFoldDB" id="A0A2I1CQF2"/>
<dbReference type="GO" id="GO:0005737">
    <property type="term" value="C:cytoplasm"/>
    <property type="evidence" value="ECO:0007669"/>
    <property type="project" value="TreeGrafter"/>
</dbReference>
<keyword evidence="1" id="KW-0378">Hydrolase</keyword>
<name>A0A2I1CQF2_ASPC2</name>
<reference evidence="3" key="1">
    <citation type="submission" date="2016-12" db="EMBL/GenBank/DDBJ databases">
        <title>The genomes of Aspergillus section Nigri reveals drivers in fungal speciation.</title>
        <authorList>
            <consortium name="DOE Joint Genome Institute"/>
            <person name="Vesth T.C."/>
            <person name="Nybo J."/>
            <person name="Theobald S."/>
            <person name="Brandl J."/>
            <person name="Frisvad J.C."/>
            <person name="Nielsen K.F."/>
            <person name="Lyhne E.K."/>
            <person name="Kogle M.E."/>
            <person name="Kuo A."/>
            <person name="Riley R."/>
            <person name="Clum A."/>
            <person name="Nolan M."/>
            <person name="Lipzen A."/>
            <person name="Salamov A."/>
            <person name="Henrissat B."/>
            <person name="Wiebenga A."/>
            <person name="De vries R.P."/>
            <person name="Grigoriev I.V."/>
            <person name="Mortensen U.H."/>
            <person name="Andersen M.R."/>
            <person name="Baker S.E."/>
        </authorList>
    </citation>
    <scope>NUCLEOTIDE SEQUENCE</scope>
    <source>
        <strain evidence="3">IBT 28561</strain>
    </source>
</reference>
<feature type="domain" description="Serine hydrolase" evidence="2">
    <location>
        <begin position="1"/>
        <end position="152"/>
    </location>
</feature>
<dbReference type="OrthoDB" id="414698at2759"/>
<dbReference type="GO" id="GO:0005634">
    <property type="term" value="C:nucleus"/>
    <property type="evidence" value="ECO:0007669"/>
    <property type="project" value="TreeGrafter"/>
</dbReference>
<dbReference type="Proteomes" id="UP000234254">
    <property type="component" value="Unassembled WGS sequence"/>
</dbReference>
<dbReference type="InterPro" id="IPR029058">
    <property type="entry name" value="AB_hydrolase_fold"/>
</dbReference>
<dbReference type="InterPro" id="IPR005645">
    <property type="entry name" value="FSH-like_dom"/>
</dbReference>
<dbReference type="InterPro" id="IPR050593">
    <property type="entry name" value="LovG"/>
</dbReference>
<dbReference type="SUPFAM" id="SSF53474">
    <property type="entry name" value="alpha/beta-Hydrolases"/>
    <property type="match status" value="1"/>
</dbReference>
<dbReference type="GO" id="GO:0019748">
    <property type="term" value="P:secondary metabolic process"/>
    <property type="evidence" value="ECO:0007669"/>
    <property type="project" value="TreeGrafter"/>
</dbReference>
<dbReference type="VEuPathDB" id="FungiDB:P168DRAFT_322814"/>
<dbReference type="PANTHER" id="PTHR48070">
    <property type="entry name" value="ESTERASE OVCA2"/>
    <property type="match status" value="1"/>
</dbReference>
<dbReference type="GeneID" id="36548133"/>
<comment type="caution">
    <text evidence="3">The sequence shown here is derived from an EMBL/GenBank/DDBJ whole genome shotgun (WGS) entry which is preliminary data.</text>
</comment>
<dbReference type="PANTHER" id="PTHR48070:SF7">
    <property type="entry name" value="SERINE HYDROLASE FSH DOMAIN-CONTAINING PROTEIN-RELATED"/>
    <property type="match status" value="1"/>
</dbReference>
<sequence length="286" mass="31925">MKILCLHGRGSNNDIFQLQTAAFRSELNDFAFEYVQGTVPHTEGNWSLYTAAFPDTPLYGYYNPLQPASVTQAEDDLLQLIEQEGPFDGVLAYSGGTALAAQIIIRDSQKNAFSLPDERPFRFAIFINGVTPLKVIPAQEVKGESLDQSNDSSLAMEEVSNLLLRDSATRVRKKRSEYDTYDPAAIKQDIASLESRVTLDGRPCLSNGIEAITRYHADLDGVLIDIPTLHVRCLEEVDEDHGLNLTKLCESELVTEYFHKNGEDFPRGHTEMKRIAQLIRGTAERA</sequence>
<keyword evidence="4" id="KW-1185">Reference proteome</keyword>
<evidence type="ECO:0000313" key="4">
    <source>
        <dbReference type="Proteomes" id="UP000234254"/>
    </source>
</evidence>
<evidence type="ECO:0000256" key="1">
    <source>
        <dbReference type="ARBA" id="ARBA00022801"/>
    </source>
</evidence>
<gene>
    <name evidence="3" type="ORF">P168DRAFT_322814</name>
</gene>
<organism evidence="3 4">
    <name type="scientific">Aspergillus campestris (strain IBT 28561)</name>
    <dbReference type="NCBI Taxonomy" id="1392248"/>
    <lineage>
        <taxon>Eukaryota</taxon>
        <taxon>Fungi</taxon>
        <taxon>Dikarya</taxon>
        <taxon>Ascomycota</taxon>
        <taxon>Pezizomycotina</taxon>
        <taxon>Eurotiomycetes</taxon>
        <taxon>Eurotiomycetidae</taxon>
        <taxon>Eurotiales</taxon>
        <taxon>Aspergillaceae</taxon>
        <taxon>Aspergillus</taxon>
        <taxon>Aspergillus subgen. Circumdati</taxon>
    </lineage>
</organism>
<accession>A0A2I1CQF2</accession>
<protein>
    <recommendedName>
        <fullName evidence="2">Serine hydrolase domain-containing protein</fullName>
    </recommendedName>
</protein>
<evidence type="ECO:0000313" key="3">
    <source>
        <dbReference type="EMBL" id="PKX99833.1"/>
    </source>
</evidence>
<dbReference type="GO" id="GO:0016787">
    <property type="term" value="F:hydrolase activity"/>
    <property type="evidence" value="ECO:0007669"/>
    <property type="project" value="UniProtKB-KW"/>
</dbReference>
<proteinExistence type="predicted"/>